<gene>
    <name evidence="2" type="ORF">CURHAP_LOCUS42234</name>
</gene>
<protein>
    <submittedName>
        <fullName evidence="2">Uncharacterized protein</fullName>
    </submittedName>
</protein>
<sequence length="143" mass="16366">MNTTLQGNETRAYFTHFFEQIIQAAREQRKPRNEDMTSRTTKASLGVTKYSQEQTSGHANSSSPKFVVESQLTYLQNHQGETCMQKDGGNPHASMSILPIIMATIRVMEEVREVTHDNLNTFRIQKIRMKQGQKLYPMTVILS</sequence>
<dbReference type="Proteomes" id="UP000507222">
    <property type="component" value="Unassembled WGS sequence"/>
</dbReference>
<dbReference type="AlphaFoldDB" id="A0A6J5VDM0"/>
<feature type="compositionally biased region" description="Basic and acidic residues" evidence="1">
    <location>
        <begin position="26"/>
        <end position="37"/>
    </location>
</feature>
<name>A0A6J5VDM0_PRUAR</name>
<evidence type="ECO:0000256" key="1">
    <source>
        <dbReference type="SAM" id="MobiDB-lite"/>
    </source>
</evidence>
<organism evidence="2 3">
    <name type="scientific">Prunus armeniaca</name>
    <name type="common">Apricot</name>
    <name type="synonym">Armeniaca vulgaris</name>
    <dbReference type="NCBI Taxonomy" id="36596"/>
    <lineage>
        <taxon>Eukaryota</taxon>
        <taxon>Viridiplantae</taxon>
        <taxon>Streptophyta</taxon>
        <taxon>Embryophyta</taxon>
        <taxon>Tracheophyta</taxon>
        <taxon>Spermatophyta</taxon>
        <taxon>Magnoliopsida</taxon>
        <taxon>eudicotyledons</taxon>
        <taxon>Gunneridae</taxon>
        <taxon>Pentapetalae</taxon>
        <taxon>rosids</taxon>
        <taxon>fabids</taxon>
        <taxon>Rosales</taxon>
        <taxon>Rosaceae</taxon>
        <taxon>Amygdaloideae</taxon>
        <taxon>Amygdaleae</taxon>
        <taxon>Prunus</taxon>
    </lineage>
</organism>
<evidence type="ECO:0000313" key="2">
    <source>
        <dbReference type="EMBL" id="CAB4285964.1"/>
    </source>
</evidence>
<proteinExistence type="predicted"/>
<feature type="compositionally biased region" description="Polar residues" evidence="1">
    <location>
        <begin position="38"/>
        <end position="63"/>
    </location>
</feature>
<feature type="region of interest" description="Disordered" evidence="1">
    <location>
        <begin position="25"/>
        <end position="63"/>
    </location>
</feature>
<accession>A0A6J5VDM0</accession>
<reference evidence="2 3" key="1">
    <citation type="submission" date="2020-05" db="EMBL/GenBank/DDBJ databases">
        <authorList>
            <person name="Campoy J."/>
            <person name="Schneeberger K."/>
            <person name="Spophaly S."/>
        </authorList>
    </citation>
    <scope>NUCLEOTIDE SEQUENCE [LARGE SCALE GENOMIC DNA]</scope>
    <source>
        <strain evidence="2">PruArmRojPasFocal</strain>
    </source>
</reference>
<evidence type="ECO:0000313" key="3">
    <source>
        <dbReference type="Proteomes" id="UP000507222"/>
    </source>
</evidence>
<dbReference type="EMBL" id="CAEKDK010000007">
    <property type="protein sequence ID" value="CAB4285964.1"/>
    <property type="molecule type" value="Genomic_DNA"/>
</dbReference>